<gene>
    <name evidence="4" type="ORF">SAMN05192589_101118</name>
</gene>
<feature type="domain" description="UPF0029" evidence="3">
    <location>
        <begin position="187"/>
        <end position="242"/>
    </location>
</feature>
<evidence type="ECO:0000313" key="5">
    <source>
        <dbReference type="Proteomes" id="UP000198781"/>
    </source>
</evidence>
<evidence type="ECO:0000256" key="1">
    <source>
        <dbReference type="ARBA" id="ARBA00007665"/>
    </source>
</evidence>
<proteinExistence type="inferred from homology"/>
<sequence length="248" mass="26405">MARWMEAYAGLAAQALRCVKRLRMHQTIGATSLGKRAACVPGEVRACSKLRRPMPSTVRNPVHSELVIKKSRFIGCVQPMADRASAQATVDAMWKAHPGAAHICWALLAGGQSAAVDDGEPGGTAGRPMLEVLRHQDLEGVLATVVRYFGGVKLGAGGLVRAYTDAIAQALLQADKVPLQRMVALRCEVPYALEGLVRREIDAAGATLGEVAHGSQVTLQIQLPQPAAEGFVQRLNDACQGRIGWTAP</sequence>
<evidence type="ECO:0000259" key="2">
    <source>
        <dbReference type="Pfam" id="PF01205"/>
    </source>
</evidence>
<dbReference type="Pfam" id="PF01205">
    <property type="entry name" value="Impact_N"/>
    <property type="match status" value="1"/>
</dbReference>
<reference evidence="4 5" key="1">
    <citation type="submission" date="2016-10" db="EMBL/GenBank/DDBJ databases">
        <authorList>
            <person name="de Groot N.N."/>
        </authorList>
    </citation>
    <scope>NUCLEOTIDE SEQUENCE [LARGE SCALE GENOMIC DNA]</scope>
    <source>
        <strain evidence="4 5">DSM 16619</strain>
    </source>
</reference>
<dbReference type="InterPro" id="IPR036956">
    <property type="entry name" value="Impact_N_sf"/>
</dbReference>
<evidence type="ECO:0000259" key="3">
    <source>
        <dbReference type="Pfam" id="PF09186"/>
    </source>
</evidence>
<dbReference type="InterPro" id="IPR023582">
    <property type="entry name" value="Impact"/>
</dbReference>
<feature type="domain" description="Impact N-terminal" evidence="2">
    <location>
        <begin position="69"/>
        <end position="171"/>
    </location>
</feature>
<dbReference type="InterPro" id="IPR020568">
    <property type="entry name" value="Ribosomal_Su5_D2-typ_SF"/>
</dbReference>
<dbReference type="Gene3D" id="3.30.230.30">
    <property type="entry name" value="Impact, N-terminal domain"/>
    <property type="match status" value="1"/>
</dbReference>
<dbReference type="SUPFAM" id="SSF54211">
    <property type="entry name" value="Ribosomal protein S5 domain 2-like"/>
    <property type="match status" value="1"/>
</dbReference>
<dbReference type="InterPro" id="IPR035647">
    <property type="entry name" value="EFG_III/V"/>
</dbReference>
<dbReference type="SUPFAM" id="SSF54980">
    <property type="entry name" value="EF-G C-terminal domain-like"/>
    <property type="match status" value="1"/>
</dbReference>
<dbReference type="Gene3D" id="3.30.70.240">
    <property type="match status" value="1"/>
</dbReference>
<dbReference type="AlphaFoldDB" id="A0A1G6IAJ4"/>
<dbReference type="Proteomes" id="UP000198781">
    <property type="component" value="Unassembled WGS sequence"/>
</dbReference>
<dbReference type="GO" id="GO:0017111">
    <property type="term" value="F:ribonucleoside triphosphate phosphatase activity"/>
    <property type="evidence" value="ECO:0007669"/>
    <property type="project" value="UniProtKB-ARBA"/>
</dbReference>
<dbReference type="GO" id="GO:0005737">
    <property type="term" value="C:cytoplasm"/>
    <property type="evidence" value="ECO:0007669"/>
    <property type="project" value="TreeGrafter"/>
</dbReference>
<protein>
    <submittedName>
        <fullName evidence="4">Uncharacterized protein, YigZ family</fullName>
    </submittedName>
</protein>
<dbReference type="PANTHER" id="PTHR16301">
    <property type="entry name" value="IMPACT-RELATED"/>
    <property type="match status" value="1"/>
</dbReference>
<dbReference type="STRING" id="187868.SAMN05192589_101118"/>
<dbReference type="EMBL" id="FMZC01000001">
    <property type="protein sequence ID" value="SDC03562.1"/>
    <property type="molecule type" value="Genomic_DNA"/>
</dbReference>
<name>A0A1G6IAJ4_9BURK</name>
<keyword evidence="5" id="KW-1185">Reference proteome</keyword>
<dbReference type="PANTHER" id="PTHR16301:SF20">
    <property type="entry name" value="IMPACT FAMILY MEMBER YIGZ"/>
    <property type="match status" value="1"/>
</dbReference>
<organism evidence="4 5">
    <name type="scientific">Paracidovorax valerianellae</name>
    <dbReference type="NCBI Taxonomy" id="187868"/>
    <lineage>
        <taxon>Bacteria</taxon>
        <taxon>Pseudomonadati</taxon>
        <taxon>Pseudomonadota</taxon>
        <taxon>Betaproteobacteria</taxon>
        <taxon>Burkholderiales</taxon>
        <taxon>Comamonadaceae</taxon>
        <taxon>Paracidovorax</taxon>
    </lineage>
</organism>
<comment type="similarity">
    <text evidence="1">Belongs to the IMPACT family.</text>
</comment>
<dbReference type="InterPro" id="IPR015269">
    <property type="entry name" value="UPF0029_Impact_C"/>
</dbReference>
<dbReference type="InterPro" id="IPR001498">
    <property type="entry name" value="Impact_N"/>
</dbReference>
<accession>A0A1G6IAJ4</accession>
<dbReference type="GO" id="GO:0006446">
    <property type="term" value="P:regulation of translational initiation"/>
    <property type="evidence" value="ECO:0007669"/>
    <property type="project" value="TreeGrafter"/>
</dbReference>
<dbReference type="GO" id="GO:0032561">
    <property type="term" value="F:guanyl ribonucleotide binding"/>
    <property type="evidence" value="ECO:0007669"/>
    <property type="project" value="UniProtKB-ARBA"/>
</dbReference>
<dbReference type="Pfam" id="PF09186">
    <property type="entry name" value="DUF1949"/>
    <property type="match status" value="1"/>
</dbReference>
<evidence type="ECO:0000313" key="4">
    <source>
        <dbReference type="EMBL" id="SDC03562.1"/>
    </source>
</evidence>